<dbReference type="RefSeq" id="WP_143020784.1">
    <property type="nucleotide sequence ID" value="NZ_FNCG01000008.1"/>
</dbReference>
<evidence type="ECO:0000313" key="1">
    <source>
        <dbReference type="EMBL" id="SDH27083.1"/>
    </source>
</evidence>
<proteinExistence type="predicted"/>
<keyword evidence="2" id="KW-1185">Reference proteome</keyword>
<dbReference type="AlphaFoldDB" id="A0A1G8B218"/>
<dbReference type="EMBL" id="FNCG01000008">
    <property type="protein sequence ID" value="SDH27083.1"/>
    <property type="molecule type" value="Genomic_DNA"/>
</dbReference>
<protein>
    <submittedName>
        <fullName evidence="1">Uncharacterized protein</fullName>
    </submittedName>
</protein>
<name>A0A1G8B218_9SPHI</name>
<sequence length="197" mass="22346">MKVENPAAFRFLLEDELYLLNADKLLYDKITESELPAAVPLSPVTENAKPAPVTIVPSLTPEPQVVIKTPVDEFKYLGKNLKNFLVLTWYKNAGFIMAEHLTALENILKRKELNPDDVAIFNLANYSETKFSQLKTFFKPTKVLVLGGDALPQDIKVLKPNKPVTSNGITVLYSYSFDEMMDNVDYKKTFWELVKTL</sequence>
<dbReference type="Proteomes" id="UP000199705">
    <property type="component" value="Unassembled WGS sequence"/>
</dbReference>
<evidence type="ECO:0000313" key="2">
    <source>
        <dbReference type="Proteomes" id="UP000199705"/>
    </source>
</evidence>
<gene>
    <name evidence="1" type="ORF">SAMN05192573_10844</name>
</gene>
<accession>A0A1G8B218</accession>
<organism evidence="1 2">
    <name type="scientific">Mucilaginibacter gossypii</name>
    <dbReference type="NCBI Taxonomy" id="551996"/>
    <lineage>
        <taxon>Bacteria</taxon>
        <taxon>Pseudomonadati</taxon>
        <taxon>Bacteroidota</taxon>
        <taxon>Sphingobacteriia</taxon>
        <taxon>Sphingobacteriales</taxon>
        <taxon>Sphingobacteriaceae</taxon>
        <taxon>Mucilaginibacter</taxon>
    </lineage>
</organism>
<dbReference type="STRING" id="551996.SAMN05192573_10844"/>
<reference evidence="2" key="1">
    <citation type="submission" date="2016-10" db="EMBL/GenBank/DDBJ databases">
        <authorList>
            <person name="Varghese N."/>
            <person name="Submissions S."/>
        </authorList>
    </citation>
    <scope>NUCLEOTIDE SEQUENCE [LARGE SCALE GENOMIC DNA]</scope>
    <source>
        <strain evidence="2">Gh-67</strain>
    </source>
</reference>